<organism evidence="1 2">
    <name type="scientific">Paenibacillus albiflavus</name>
    <dbReference type="NCBI Taxonomy" id="2545760"/>
    <lineage>
        <taxon>Bacteria</taxon>
        <taxon>Bacillati</taxon>
        <taxon>Bacillota</taxon>
        <taxon>Bacilli</taxon>
        <taxon>Bacillales</taxon>
        <taxon>Paenibacillaceae</taxon>
        <taxon>Paenibacillus</taxon>
    </lineage>
</organism>
<dbReference type="Proteomes" id="UP000295418">
    <property type="component" value="Unassembled WGS sequence"/>
</dbReference>
<comment type="caution">
    <text evidence="1">The sequence shown here is derived from an EMBL/GenBank/DDBJ whole genome shotgun (WGS) entry which is preliminary data.</text>
</comment>
<evidence type="ECO:0000313" key="2">
    <source>
        <dbReference type="Proteomes" id="UP000295418"/>
    </source>
</evidence>
<sequence length="84" mass="9837">MDIVNKLGRKISITKKELDLLFGEHDESYYDEEQFIQIKGATYVLRGRSRTDELTWDYNEWLEVSKASVGPIHENARYVEPGDE</sequence>
<dbReference type="AlphaFoldDB" id="A0A4R4EH34"/>
<accession>A0A4R4EH34</accession>
<name>A0A4R4EH34_9BACL</name>
<evidence type="ECO:0000313" key="1">
    <source>
        <dbReference type="EMBL" id="TCZ77478.1"/>
    </source>
</evidence>
<protein>
    <submittedName>
        <fullName evidence="1">Uncharacterized protein</fullName>
    </submittedName>
</protein>
<dbReference type="RefSeq" id="WP_132418049.1">
    <property type="nucleotide sequence ID" value="NZ_SKFG01000009.1"/>
</dbReference>
<dbReference type="EMBL" id="SKFG01000009">
    <property type="protein sequence ID" value="TCZ77478.1"/>
    <property type="molecule type" value="Genomic_DNA"/>
</dbReference>
<proteinExistence type="predicted"/>
<reference evidence="1 2" key="1">
    <citation type="submission" date="2019-03" db="EMBL/GenBank/DDBJ databases">
        <authorList>
            <person name="Kim M.K.M."/>
        </authorList>
    </citation>
    <scope>NUCLEOTIDE SEQUENCE [LARGE SCALE GENOMIC DNA]</scope>
    <source>
        <strain evidence="1 2">18JY21-1</strain>
    </source>
</reference>
<gene>
    <name evidence="1" type="ORF">E0485_10835</name>
</gene>
<dbReference type="OrthoDB" id="9912279at2"/>
<keyword evidence="2" id="KW-1185">Reference proteome</keyword>